<reference evidence="4 5" key="1">
    <citation type="submission" date="2018-11" db="EMBL/GenBank/DDBJ databases">
        <title>The first complete genome of Serratia liquefaciens isolated from metalophyte plant revel distinctness adaptive mechanisms in an extreme habitat.</title>
        <authorList>
            <person name="Caneschi W.L."/>
            <person name="Sanchez A.B."/>
            <person name="Felestrino E.B."/>
            <person name="Assis R.A.B."/>
            <person name="Lemes C.G.C."/>
            <person name="Cordeiro I.F."/>
            <person name="Fonseca N.P."/>
            <person name="Villa M."/>
            <person name="Vieira I.T."/>
            <person name="Moraes L.A."/>
            <person name="Kamino L.H.Y."/>
            <person name="do Carmo F."/>
            <person name="Garcia C.M."/>
            <person name="Almeida N.F."/>
            <person name="Silva R.S."/>
            <person name="Ferro J.A."/>
            <person name="Ferro M.I.T."/>
            <person name="Varani A.M."/>
            <person name="Ferreira R.M."/>
            <person name="dos Santos V.L."/>
            <person name="Silva U.C."/>
            <person name="Setubal J.C."/>
            <person name="Moreira L.M."/>
        </authorList>
    </citation>
    <scope>NUCLEOTIDE SEQUENCE [LARGE SCALE GENOMIC DNA]</scope>
    <source>
        <strain evidence="4 5">FG3</strain>
    </source>
</reference>
<keyword evidence="4" id="KW-0413">Isomerase</keyword>
<dbReference type="PANTHER" id="PTHR43172">
    <property type="entry name" value="ADENYLOSUCCINATE LYASE"/>
    <property type="match status" value="1"/>
</dbReference>
<dbReference type="Pfam" id="PF10397">
    <property type="entry name" value="ADSL_C"/>
    <property type="match status" value="1"/>
</dbReference>
<dbReference type="FunFam" id="1.20.200.10:FF:000014">
    <property type="entry name" value="3-carboxy-cis,cis-muconate cycloisomerase"/>
    <property type="match status" value="1"/>
</dbReference>
<dbReference type="InterPro" id="IPR008948">
    <property type="entry name" value="L-Aspartase-like"/>
</dbReference>
<dbReference type="CDD" id="cd01597">
    <property type="entry name" value="pCLME"/>
    <property type="match status" value="1"/>
</dbReference>
<name>A0A515CV32_SERLI</name>
<dbReference type="PROSITE" id="PS00163">
    <property type="entry name" value="FUMARATE_LYASES"/>
    <property type="match status" value="1"/>
</dbReference>
<dbReference type="PRINTS" id="PR00145">
    <property type="entry name" value="ARGSUCLYASE"/>
</dbReference>
<dbReference type="Gene3D" id="1.20.200.10">
    <property type="entry name" value="Fumarase/aspartase (Central domain)"/>
    <property type="match status" value="1"/>
</dbReference>
<evidence type="ECO:0000256" key="1">
    <source>
        <dbReference type="ARBA" id="ARBA00034772"/>
    </source>
</evidence>
<dbReference type="PRINTS" id="PR00149">
    <property type="entry name" value="FUMRATELYASE"/>
</dbReference>
<evidence type="ECO:0000313" key="5">
    <source>
        <dbReference type="Proteomes" id="UP000317572"/>
    </source>
</evidence>
<comment type="similarity">
    <text evidence="1">Belongs to the class-II fumarase/aspartase family.</text>
</comment>
<dbReference type="Gene3D" id="1.10.40.30">
    <property type="entry name" value="Fumarase/aspartase (C-terminal domain)"/>
    <property type="match status" value="1"/>
</dbReference>
<dbReference type="Pfam" id="PF00206">
    <property type="entry name" value="Lyase_1"/>
    <property type="match status" value="1"/>
</dbReference>
<evidence type="ECO:0000259" key="3">
    <source>
        <dbReference type="SMART" id="SM00998"/>
    </source>
</evidence>
<dbReference type="Proteomes" id="UP000317572">
    <property type="component" value="Chromosome"/>
</dbReference>
<evidence type="ECO:0000256" key="2">
    <source>
        <dbReference type="NCBIfam" id="TIGR02426"/>
    </source>
</evidence>
<dbReference type="GO" id="GO:0016829">
    <property type="term" value="F:lyase activity"/>
    <property type="evidence" value="ECO:0007669"/>
    <property type="project" value="UniProtKB-ARBA"/>
</dbReference>
<dbReference type="RefSeq" id="WP_142815173.1">
    <property type="nucleotide sequence ID" value="NZ_CP033893.1"/>
</dbReference>
<dbReference type="SMART" id="SM00998">
    <property type="entry name" value="ADSL_C"/>
    <property type="match status" value="1"/>
</dbReference>
<organism evidence="4 5">
    <name type="scientific">Serratia liquefaciens</name>
    <dbReference type="NCBI Taxonomy" id="614"/>
    <lineage>
        <taxon>Bacteria</taxon>
        <taxon>Pseudomonadati</taxon>
        <taxon>Pseudomonadota</taxon>
        <taxon>Gammaproteobacteria</taxon>
        <taxon>Enterobacterales</taxon>
        <taxon>Yersiniaceae</taxon>
        <taxon>Serratia</taxon>
    </lineage>
</organism>
<dbReference type="PANTHER" id="PTHR43172:SF2">
    <property type="entry name" value="ADENYLOSUCCINATE LYASE C-TERMINAL DOMAIN-CONTAINING PROTEIN"/>
    <property type="match status" value="1"/>
</dbReference>
<dbReference type="InterPro" id="IPR019468">
    <property type="entry name" value="AdenyloSucc_lyase_C"/>
</dbReference>
<feature type="domain" description="Adenylosuccinate lyase C-terminal" evidence="3">
    <location>
        <begin position="361"/>
        <end position="440"/>
    </location>
</feature>
<dbReference type="NCBIfam" id="TIGR02426">
    <property type="entry name" value="protocat_pcaB"/>
    <property type="match status" value="1"/>
</dbReference>
<accession>A0A515CV32</accession>
<dbReference type="EMBL" id="CP033893">
    <property type="protein sequence ID" value="QDL32025.1"/>
    <property type="molecule type" value="Genomic_DNA"/>
</dbReference>
<dbReference type="InterPro" id="IPR000362">
    <property type="entry name" value="Fumarate_lyase_fam"/>
</dbReference>
<dbReference type="SUPFAM" id="SSF48557">
    <property type="entry name" value="L-aspartase-like"/>
    <property type="match status" value="1"/>
</dbReference>
<dbReference type="InterPro" id="IPR012789">
    <property type="entry name" value="Protocat_PcaB-like"/>
</dbReference>
<dbReference type="EC" id="5.5.1.2" evidence="2"/>
<dbReference type="AlphaFoldDB" id="A0A515CV32"/>
<dbReference type="NCBIfam" id="NF006554">
    <property type="entry name" value="PRK09053.1"/>
    <property type="match status" value="1"/>
</dbReference>
<dbReference type="InterPro" id="IPR022761">
    <property type="entry name" value="Fumarate_lyase_N"/>
</dbReference>
<dbReference type="GO" id="GO:0019619">
    <property type="term" value="P:3,4-dihydroxybenzoate catabolic process"/>
    <property type="evidence" value="ECO:0007669"/>
    <property type="project" value="InterPro"/>
</dbReference>
<sequence length="455" mass="48715">MELLTPLLRSSAVTACFSDAATLQGMLDFEAALAAAQARLGIIPQEAAQRIAEACHSALFDETDLAQAAAQAGNLAIPLVKQLTTRVAQQDADAARFVHWGATSQDALDTGLMLQLRNALALTLIDLDRLMAALVQQITRHQDCVLVGRTWMQHALPTTLGLKLAGTLDALLRFRQRLQEMRPRVLTLQLGGAAGTLASLGEQGAELVTALADGLQLTAAPTPWHSQRDRLLEIAGWYAGLTGTLGKLARDISLLTQTEVAEVAEPTAAGRGGSSTMPHKRNPVACAVILAAANRVPALVGGLYAAMVQEHERGLGGWHAEWESLPQLVMLAAGALHTAVDLIAGLQVFPQQMQHNLKLTDGLIMAEAVTMALGETMGRQQAHHHIEKQCHQALAQGLTLLEVLLDDPVVMANLTAQRLHELLEPQQYLGSARIFTQRVLQQATELTSGVHSHEG</sequence>
<proteinExistence type="inferred from homology"/>
<dbReference type="InterPro" id="IPR020557">
    <property type="entry name" value="Fumarate_lyase_CS"/>
</dbReference>
<dbReference type="GO" id="GO:0047472">
    <property type="term" value="F:3-carboxy-cis,cis-muconate cycloisomerase activity"/>
    <property type="evidence" value="ECO:0007669"/>
    <property type="project" value="UniProtKB-UniRule"/>
</dbReference>
<protein>
    <recommendedName>
        <fullName evidence="2">3-carboxy-cis,cis-muconate cycloisomerase</fullName>
        <ecNumber evidence="2">5.5.1.2</ecNumber>
    </recommendedName>
</protein>
<gene>
    <name evidence="4" type="ORF">EGO53_09585</name>
</gene>
<evidence type="ECO:0000313" key="4">
    <source>
        <dbReference type="EMBL" id="QDL32025.1"/>
    </source>
</evidence>